<feature type="domain" description="FCP1 homology" evidence="3">
    <location>
        <begin position="266"/>
        <end position="431"/>
    </location>
</feature>
<dbReference type="Pfam" id="PF03031">
    <property type="entry name" value="NIF"/>
    <property type="match status" value="1"/>
</dbReference>
<organism evidence="4 5">
    <name type="scientific">Stylonychia lemnae</name>
    <name type="common">Ciliate</name>
    <dbReference type="NCBI Taxonomy" id="5949"/>
    <lineage>
        <taxon>Eukaryota</taxon>
        <taxon>Sar</taxon>
        <taxon>Alveolata</taxon>
        <taxon>Ciliophora</taxon>
        <taxon>Intramacronucleata</taxon>
        <taxon>Spirotrichea</taxon>
        <taxon>Stichotrichia</taxon>
        <taxon>Sporadotrichida</taxon>
        <taxon>Oxytrichidae</taxon>
        <taxon>Stylonychinae</taxon>
        <taxon>Stylonychia</taxon>
    </lineage>
</organism>
<dbReference type="Proteomes" id="UP000039865">
    <property type="component" value="Unassembled WGS sequence"/>
</dbReference>
<evidence type="ECO:0000313" key="5">
    <source>
        <dbReference type="Proteomes" id="UP000039865"/>
    </source>
</evidence>
<dbReference type="GO" id="GO:0005744">
    <property type="term" value="C:TIM23 mitochondrial import inner membrane translocase complex"/>
    <property type="evidence" value="ECO:0007669"/>
    <property type="project" value="UniProtKB-UniRule"/>
</dbReference>
<feature type="compositionally biased region" description="Low complexity" evidence="2">
    <location>
        <begin position="138"/>
        <end position="154"/>
    </location>
</feature>
<dbReference type="OMA" id="AMNDMVL"/>
<name>A0A078AZ20_STYLE</name>
<dbReference type="InterPro" id="IPR004274">
    <property type="entry name" value="FCP1_dom"/>
</dbReference>
<protein>
    <recommendedName>
        <fullName evidence="1">Mitochondrial import inner membrane translocase subunit TIM50</fullName>
    </recommendedName>
</protein>
<keyword evidence="1" id="KW-0813">Transport</keyword>
<evidence type="ECO:0000313" key="4">
    <source>
        <dbReference type="EMBL" id="CDW86447.1"/>
    </source>
</evidence>
<comment type="subunit">
    <text evidence="1">Component of the TIM23 complex.</text>
</comment>
<dbReference type="SMART" id="SM00577">
    <property type="entry name" value="CPDc"/>
    <property type="match status" value="1"/>
</dbReference>
<dbReference type="Gene3D" id="3.40.50.1000">
    <property type="entry name" value="HAD superfamily/HAD-like"/>
    <property type="match status" value="1"/>
</dbReference>
<accession>A0A078AZ20</accession>
<dbReference type="GO" id="GO:0015031">
    <property type="term" value="P:protein transport"/>
    <property type="evidence" value="ECO:0007669"/>
    <property type="project" value="UniProtKB-KW"/>
</dbReference>
<gene>
    <name evidence="4" type="primary">Contig19439.g20610</name>
    <name evidence="4" type="ORF">STYLEM_15542</name>
</gene>
<feature type="compositionally biased region" description="Acidic residues" evidence="2">
    <location>
        <begin position="98"/>
        <end position="110"/>
    </location>
</feature>
<dbReference type="OrthoDB" id="287041at2759"/>
<dbReference type="PROSITE" id="PS50969">
    <property type="entry name" value="FCP1"/>
    <property type="match status" value="1"/>
</dbReference>
<evidence type="ECO:0000256" key="2">
    <source>
        <dbReference type="SAM" id="MobiDB-lite"/>
    </source>
</evidence>
<keyword evidence="5" id="KW-1185">Reference proteome</keyword>
<dbReference type="InParanoid" id="A0A078AZ20"/>
<feature type="compositionally biased region" description="Basic and acidic residues" evidence="2">
    <location>
        <begin position="87"/>
        <end position="97"/>
    </location>
</feature>
<comment type="subcellular location">
    <subcellularLocation>
        <location evidence="1">Mitochondrion inner membrane</location>
        <topology evidence="1">Single-pass membrane protein</topology>
    </subcellularLocation>
</comment>
<feature type="compositionally biased region" description="Polar residues" evidence="2">
    <location>
        <begin position="77"/>
        <end position="86"/>
    </location>
</feature>
<keyword evidence="1" id="KW-0496">Mitochondrion</keyword>
<reference evidence="4 5" key="1">
    <citation type="submission" date="2014-06" db="EMBL/GenBank/DDBJ databases">
        <authorList>
            <person name="Swart Estienne"/>
        </authorList>
    </citation>
    <scope>NUCLEOTIDE SEQUENCE [LARGE SCALE GENOMIC DNA]</scope>
    <source>
        <strain evidence="4 5">130c</strain>
    </source>
</reference>
<feature type="region of interest" description="Disordered" evidence="2">
    <location>
        <begin position="474"/>
        <end position="497"/>
    </location>
</feature>
<evidence type="ECO:0000256" key="1">
    <source>
        <dbReference type="RuleBase" id="RU365079"/>
    </source>
</evidence>
<comment type="similarity">
    <text evidence="1">Belongs to the TIM50 family.</text>
</comment>
<dbReference type="PANTHER" id="PTHR12210">
    <property type="entry name" value="DULLARD PROTEIN PHOSPHATASE"/>
    <property type="match status" value="1"/>
</dbReference>
<dbReference type="EMBL" id="CCKQ01014652">
    <property type="protein sequence ID" value="CDW86447.1"/>
    <property type="molecule type" value="Genomic_DNA"/>
</dbReference>
<keyword evidence="1" id="KW-0653">Protein transport</keyword>
<dbReference type="SUPFAM" id="SSF56784">
    <property type="entry name" value="HAD-like"/>
    <property type="match status" value="1"/>
</dbReference>
<feature type="region of interest" description="Disordered" evidence="2">
    <location>
        <begin position="137"/>
        <end position="156"/>
    </location>
</feature>
<feature type="compositionally biased region" description="Low complexity" evidence="2">
    <location>
        <begin position="22"/>
        <end position="37"/>
    </location>
</feature>
<proteinExistence type="inferred from homology"/>
<dbReference type="InterPro" id="IPR023214">
    <property type="entry name" value="HAD_sf"/>
</dbReference>
<dbReference type="AlphaFoldDB" id="A0A078AZ20"/>
<keyword evidence="1" id="KW-0809">Transit peptide</keyword>
<dbReference type="InterPro" id="IPR036412">
    <property type="entry name" value="HAD-like_sf"/>
</dbReference>
<evidence type="ECO:0000259" key="3">
    <source>
        <dbReference type="PROSITE" id="PS50969"/>
    </source>
</evidence>
<feature type="region of interest" description="Disordered" evidence="2">
    <location>
        <begin position="20"/>
        <end position="128"/>
    </location>
</feature>
<sequence length="497" mass="57744">MKKNEIELLREFQEKNQQKIIQSQQMGGMSNQGRQGNILSSGIAVQFEPHKDPFSKNKNYSHTPGTKKPSRFFYESIKQSTKSLNNQEREKSDYREDCTEDLEEEDSGSDSDDKGRSTSSSNQQPTLSSLQANQIGYSPSQQEFSQSQGQNSSQNDITRVMKSQQNVHNKVNGLNDTSMEMIHPENLESISYSNLQQSSNNPNYPELIKANPQLQQLFRKQFHEIIDKKLKKSLSAQSKLSQLKGQYKKRKSIVQDSFKLQDSSNNYVTKKTIILSLDDCLLKTSIFKEDLPRIDGEFVYNGLNIFVCYRPYMNELLASLKQSFELILWSSSQPDYTEKLLQILDPPSDDRKFVHHLDLSHCQRSDDDTIMIKNIDILLENRSKDDIIVVDTNMHNYRVHLTNGIMIPAYHIDKDHTDKWLYHLGCYLFEFVPEKNVRQKIKFDFQLDQIFEESKQNQAYLKIKTTHENRMQEISSEKFQDYSSNNSFADEQAKADQ</sequence>
<dbReference type="InterPro" id="IPR050365">
    <property type="entry name" value="TIM50"/>
</dbReference>
<comment type="function">
    <text evidence="1">Essential component of the TIM23 complex, a complex that mediates the translocation of transit peptide-containing proteins across the mitochondrial inner membrane.</text>
</comment>
<keyword evidence="1" id="KW-0811">Translocation</keyword>